<comment type="caution">
    <text evidence="2">The sequence shown here is derived from an EMBL/GenBank/DDBJ whole genome shotgun (WGS) entry which is preliminary data.</text>
</comment>
<name>A0ABU3NX61_9FIRM</name>
<evidence type="ECO:0000313" key="3">
    <source>
        <dbReference type="Proteomes" id="UP001254848"/>
    </source>
</evidence>
<dbReference type="EMBL" id="JAUOZS010000001">
    <property type="protein sequence ID" value="MDT8900828.1"/>
    <property type="molecule type" value="Genomic_DNA"/>
</dbReference>
<dbReference type="RefSeq" id="WP_413779361.1">
    <property type="nucleotide sequence ID" value="NZ_JAUOZS010000001.1"/>
</dbReference>
<dbReference type="SUPFAM" id="SSF50969">
    <property type="entry name" value="YVTN repeat-like/Quinoprotein amine dehydrogenase"/>
    <property type="match status" value="1"/>
</dbReference>
<sequence>MDEKRRKLAIWIVASLIFQGSIYLYFDQILLAPTSAYEVSAATDTVAGGKAYYSRDRRYTAIVKDNSVDIYMAARKEPVRTVELSNNKEVSFFRWLKDRDLALMAVHEETGATSSVTLTQIHPLGAEHELAETVSKLPRGSKIVDVAFSTATNVIYMQVQVSTNPEQYRVYRTDANRDLKRVYLNASKIGRIAVLYDRDTLFYDNIAEGTVTARHGDGSWEVVSPPVGKYRLVGVENNVIYLARLNAQGLATAIYTGRLKGKFAEERVLATPMDVRQITVQELGKAAGK</sequence>
<accession>A0ABU3NX61</accession>
<keyword evidence="1" id="KW-0472">Membrane</keyword>
<evidence type="ECO:0000256" key="1">
    <source>
        <dbReference type="SAM" id="Phobius"/>
    </source>
</evidence>
<feature type="transmembrane region" description="Helical" evidence="1">
    <location>
        <begin position="7"/>
        <end position="26"/>
    </location>
</feature>
<reference evidence="2 3" key="1">
    <citation type="submission" date="2023-07" db="EMBL/GenBank/DDBJ databases">
        <title>The novel representative of Negativicutes class, Anaeroselena agilis gen. nov. sp. nov.</title>
        <authorList>
            <person name="Prokofeva M.I."/>
            <person name="Elcheninov A.G."/>
            <person name="Klyukina A."/>
            <person name="Kublanov I.V."/>
            <person name="Frolov E.N."/>
            <person name="Podosokorskaya O.A."/>
        </authorList>
    </citation>
    <scope>NUCLEOTIDE SEQUENCE [LARGE SCALE GENOMIC DNA]</scope>
    <source>
        <strain evidence="2 3">4137-cl</strain>
    </source>
</reference>
<protein>
    <submittedName>
        <fullName evidence="2">Uncharacterized protein</fullName>
    </submittedName>
</protein>
<dbReference type="InterPro" id="IPR011044">
    <property type="entry name" value="Quino_amine_DH_bsu"/>
</dbReference>
<proteinExistence type="predicted"/>
<organism evidence="2 3">
    <name type="scientific">Anaeroselena agilis</name>
    <dbReference type="NCBI Taxonomy" id="3063788"/>
    <lineage>
        <taxon>Bacteria</taxon>
        <taxon>Bacillati</taxon>
        <taxon>Bacillota</taxon>
        <taxon>Negativicutes</taxon>
        <taxon>Acetonemataceae</taxon>
        <taxon>Anaeroselena</taxon>
    </lineage>
</organism>
<gene>
    <name evidence="2" type="ORF">Q4T40_06200</name>
</gene>
<evidence type="ECO:0000313" key="2">
    <source>
        <dbReference type="EMBL" id="MDT8900828.1"/>
    </source>
</evidence>
<keyword evidence="1" id="KW-1133">Transmembrane helix</keyword>
<keyword evidence="1" id="KW-0812">Transmembrane</keyword>
<keyword evidence="3" id="KW-1185">Reference proteome</keyword>
<dbReference type="Proteomes" id="UP001254848">
    <property type="component" value="Unassembled WGS sequence"/>
</dbReference>